<evidence type="ECO:0000313" key="3">
    <source>
        <dbReference type="Proteomes" id="UP000001449"/>
    </source>
</evidence>
<organism evidence="2 3">
    <name type="scientific">Thalassiosira pseudonana</name>
    <name type="common">Marine diatom</name>
    <name type="synonym">Cyclotella nana</name>
    <dbReference type="NCBI Taxonomy" id="35128"/>
    <lineage>
        <taxon>Eukaryota</taxon>
        <taxon>Sar</taxon>
        <taxon>Stramenopiles</taxon>
        <taxon>Ochrophyta</taxon>
        <taxon>Bacillariophyta</taxon>
        <taxon>Coscinodiscophyceae</taxon>
        <taxon>Thalassiosirophycidae</taxon>
        <taxon>Thalassiosirales</taxon>
        <taxon>Thalassiosiraceae</taxon>
        <taxon>Thalassiosira</taxon>
    </lineage>
</organism>
<dbReference type="HOGENOM" id="CLU_1047610_0_0_1"/>
<proteinExistence type="predicted"/>
<evidence type="ECO:0008006" key="4">
    <source>
        <dbReference type="Google" id="ProtNLM"/>
    </source>
</evidence>
<dbReference type="GeneID" id="7445986"/>
<feature type="region of interest" description="Disordered" evidence="1">
    <location>
        <begin position="56"/>
        <end position="95"/>
    </location>
</feature>
<reference evidence="2 3" key="2">
    <citation type="journal article" date="2008" name="Nature">
        <title>The Phaeodactylum genome reveals the evolutionary history of diatom genomes.</title>
        <authorList>
            <person name="Bowler C."/>
            <person name="Allen A.E."/>
            <person name="Badger J.H."/>
            <person name="Grimwood J."/>
            <person name="Jabbari K."/>
            <person name="Kuo A."/>
            <person name="Maheswari U."/>
            <person name="Martens C."/>
            <person name="Maumus F."/>
            <person name="Otillar R.P."/>
            <person name="Rayko E."/>
            <person name="Salamov A."/>
            <person name="Vandepoele K."/>
            <person name="Beszteri B."/>
            <person name="Gruber A."/>
            <person name="Heijde M."/>
            <person name="Katinka M."/>
            <person name="Mock T."/>
            <person name="Valentin K."/>
            <person name="Verret F."/>
            <person name="Berges J.A."/>
            <person name="Brownlee C."/>
            <person name="Cadoret J.P."/>
            <person name="Chiovitti A."/>
            <person name="Choi C.J."/>
            <person name="Coesel S."/>
            <person name="De Martino A."/>
            <person name="Detter J.C."/>
            <person name="Durkin C."/>
            <person name="Falciatore A."/>
            <person name="Fournet J."/>
            <person name="Haruta M."/>
            <person name="Huysman M.J."/>
            <person name="Jenkins B.D."/>
            <person name="Jiroutova K."/>
            <person name="Jorgensen R.E."/>
            <person name="Joubert Y."/>
            <person name="Kaplan A."/>
            <person name="Kroger N."/>
            <person name="Kroth P.G."/>
            <person name="La Roche J."/>
            <person name="Lindquist E."/>
            <person name="Lommer M."/>
            <person name="Martin-Jezequel V."/>
            <person name="Lopez P.J."/>
            <person name="Lucas S."/>
            <person name="Mangogna M."/>
            <person name="McGinnis K."/>
            <person name="Medlin L.K."/>
            <person name="Montsant A."/>
            <person name="Oudot-Le Secq M.P."/>
            <person name="Napoli C."/>
            <person name="Obornik M."/>
            <person name="Parker M.S."/>
            <person name="Petit J.L."/>
            <person name="Porcel B.M."/>
            <person name="Poulsen N."/>
            <person name="Robison M."/>
            <person name="Rychlewski L."/>
            <person name="Rynearson T.A."/>
            <person name="Schmutz J."/>
            <person name="Shapiro H."/>
            <person name="Siaut M."/>
            <person name="Stanley M."/>
            <person name="Sussman M.R."/>
            <person name="Taylor A.R."/>
            <person name="Vardi A."/>
            <person name="von Dassow P."/>
            <person name="Vyverman W."/>
            <person name="Willis A."/>
            <person name="Wyrwicz L.S."/>
            <person name="Rokhsar D.S."/>
            <person name="Weissenbach J."/>
            <person name="Armbrust E.V."/>
            <person name="Green B.R."/>
            <person name="Van de Peer Y."/>
            <person name="Grigoriev I.V."/>
        </authorList>
    </citation>
    <scope>NUCLEOTIDE SEQUENCE [LARGE SCALE GENOMIC DNA]</scope>
    <source>
        <strain evidence="2 3">CCMP1335</strain>
    </source>
</reference>
<dbReference type="AlphaFoldDB" id="B8C617"/>
<dbReference type="GO" id="GO:0005737">
    <property type="term" value="C:cytoplasm"/>
    <property type="evidence" value="ECO:0000318"/>
    <property type="project" value="GO_Central"/>
</dbReference>
<dbReference type="InParanoid" id="B8C617"/>
<dbReference type="InterPro" id="IPR008559">
    <property type="entry name" value="TMCO1"/>
</dbReference>
<dbReference type="GO" id="GO:0005262">
    <property type="term" value="F:calcium channel activity"/>
    <property type="evidence" value="ECO:0000318"/>
    <property type="project" value="GO_Central"/>
</dbReference>
<feature type="compositionally biased region" description="Low complexity" evidence="1">
    <location>
        <begin position="76"/>
        <end position="86"/>
    </location>
</feature>
<evidence type="ECO:0000256" key="1">
    <source>
        <dbReference type="SAM" id="MobiDB-lite"/>
    </source>
</evidence>
<dbReference type="PANTHER" id="PTHR20917:SF0">
    <property type="entry name" value="CALCIUM LOAD-ACTIVATED CALCIUM CHANNEL"/>
    <property type="match status" value="1"/>
</dbReference>
<reference evidence="2 3" key="1">
    <citation type="journal article" date="2004" name="Science">
        <title>The genome of the diatom Thalassiosira pseudonana: ecology, evolution, and metabolism.</title>
        <authorList>
            <person name="Armbrust E.V."/>
            <person name="Berges J.A."/>
            <person name="Bowler C."/>
            <person name="Green B.R."/>
            <person name="Martinez D."/>
            <person name="Putnam N.H."/>
            <person name="Zhou S."/>
            <person name="Allen A.E."/>
            <person name="Apt K.E."/>
            <person name="Bechner M."/>
            <person name="Brzezinski M.A."/>
            <person name="Chaal B.K."/>
            <person name="Chiovitti A."/>
            <person name="Davis A.K."/>
            <person name="Demarest M.S."/>
            <person name="Detter J.C."/>
            <person name="Glavina T."/>
            <person name="Goodstein D."/>
            <person name="Hadi M.Z."/>
            <person name="Hellsten U."/>
            <person name="Hildebrand M."/>
            <person name="Jenkins B.D."/>
            <person name="Jurka J."/>
            <person name="Kapitonov V.V."/>
            <person name="Kroger N."/>
            <person name="Lau W.W."/>
            <person name="Lane T.W."/>
            <person name="Larimer F.W."/>
            <person name="Lippmeier J.C."/>
            <person name="Lucas S."/>
            <person name="Medina M."/>
            <person name="Montsant A."/>
            <person name="Obornik M."/>
            <person name="Parker M.S."/>
            <person name="Palenik B."/>
            <person name="Pazour G.J."/>
            <person name="Richardson P.M."/>
            <person name="Rynearson T.A."/>
            <person name="Saito M.A."/>
            <person name="Schwartz D.C."/>
            <person name="Thamatrakoln K."/>
            <person name="Valentin K."/>
            <person name="Vardi A."/>
            <person name="Wilkerson F.P."/>
            <person name="Rokhsar D.S."/>
        </authorList>
    </citation>
    <scope>NUCLEOTIDE SEQUENCE [LARGE SCALE GENOMIC DNA]</scope>
    <source>
        <strain evidence="2 3">CCMP1335</strain>
    </source>
</reference>
<gene>
    <name evidence="2" type="ORF">THAPSDRAFT_269110</name>
</gene>
<dbReference type="eggNOG" id="KOG3312">
    <property type="taxonomic scope" value="Eukaryota"/>
</dbReference>
<dbReference type="PaxDb" id="35128-Thaps269110"/>
<dbReference type="PANTHER" id="PTHR20917">
    <property type="entry name" value="PNAS-RELATED"/>
    <property type="match status" value="1"/>
</dbReference>
<sequence length="266" mass="29350">MTVSDIGKIVSAVTATQLAADLLSRRYIFQSERYTRQVTSLERAKGRRDKTVAAIAAKQSAPVKEEPKKQKYVPPSKKQTQQTSQKSLEKDKKKLEREEEELSTIAAEVARRHTMSGFYTSIAFFILFRILAAEYVGRPVALLPFEPFKLMQKVTFRGLGVMGAGEMQKLWMESVGGPTATIPGAEVSLPPDVTNASQACAFAFVYLLCSLSVKMMVNMMFGTKPPPGADNGMNTFMDSPQSRKMLESFGLDVDEVKEARNAVGFG</sequence>
<keyword evidence="3" id="KW-1185">Reference proteome</keyword>
<dbReference type="GO" id="GO:0006874">
    <property type="term" value="P:intracellular calcium ion homeostasis"/>
    <property type="evidence" value="ECO:0000318"/>
    <property type="project" value="GO_Central"/>
</dbReference>
<dbReference type="EMBL" id="CM000643">
    <property type="protein sequence ID" value="EED91605.1"/>
    <property type="molecule type" value="Genomic_DNA"/>
</dbReference>
<dbReference type="Proteomes" id="UP000001449">
    <property type="component" value="Chromosome 6"/>
</dbReference>
<dbReference type="KEGG" id="tps:THAPSDRAFT_269110"/>
<dbReference type="OMA" id="YIFQSER"/>
<name>B8C617_THAPS</name>
<dbReference type="RefSeq" id="XP_002291498.1">
    <property type="nucleotide sequence ID" value="XM_002291462.1"/>
</dbReference>
<accession>B8C617</accession>
<dbReference type="GO" id="GO:0005789">
    <property type="term" value="C:endoplasmic reticulum membrane"/>
    <property type="evidence" value="ECO:0007669"/>
    <property type="project" value="InterPro"/>
</dbReference>
<evidence type="ECO:0000313" key="2">
    <source>
        <dbReference type="EMBL" id="EED91605.1"/>
    </source>
</evidence>
<protein>
    <recommendedName>
        <fullName evidence="4">ER membrane protein complex subunit 3</fullName>
    </recommendedName>
</protein>
<dbReference type="GO" id="GO:0032469">
    <property type="term" value="P:endoplasmic reticulum calcium ion homeostasis"/>
    <property type="evidence" value="ECO:0007669"/>
    <property type="project" value="InterPro"/>
</dbReference>
<dbReference type="STRING" id="35128.B8C617"/>